<evidence type="ECO:0000313" key="11">
    <source>
        <dbReference type="EMBL" id="MDZ5457069.1"/>
    </source>
</evidence>
<dbReference type="PROSITE" id="PS50110">
    <property type="entry name" value="RESPONSE_REGULATORY"/>
    <property type="match status" value="1"/>
</dbReference>
<dbReference type="InterPro" id="IPR036097">
    <property type="entry name" value="HisK_dim/P_sf"/>
</dbReference>
<evidence type="ECO:0000256" key="7">
    <source>
        <dbReference type="SAM" id="Coils"/>
    </source>
</evidence>
<name>A0ABU5ID85_9BURK</name>
<evidence type="ECO:0000313" key="12">
    <source>
        <dbReference type="Proteomes" id="UP001293718"/>
    </source>
</evidence>
<feature type="coiled-coil region" evidence="7">
    <location>
        <begin position="261"/>
        <end position="293"/>
    </location>
</feature>
<dbReference type="Gene3D" id="3.30.450.20">
    <property type="entry name" value="PAS domain"/>
    <property type="match status" value="1"/>
</dbReference>
<dbReference type="EMBL" id="JAXOJX010000014">
    <property type="protein sequence ID" value="MDZ5457069.1"/>
    <property type="molecule type" value="Genomic_DNA"/>
</dbReference>
<keyword evidence="3 6" id="KW-0597">Phosphoprotein</keyword>
<dbReference type="InterPro" id="IPR011006">
    <property type="entry name" value="CheY-like_superfamily"/>
</dbReference>
<evidence type="ECO:0000259" key="8">
    <source>
        <dbReference type="PROSITE" id="PS50109"/>
    </source>
</evidence>
<keyword evidence="4" id="KW-0808">Transferase</keyword>
<sequence>MSQPSDATKQPPLILIVEDEAVIALDLKLELQDMSYRVAGPARTGEQALALAAQEPPALVLMDIRIQGALDGVETAARLGRSGEPPVIFLTSHSDDETVARAAQTAPYGFLTKPFQARELRAAIEVALARAALERAQRESDRWFACTLHGVQDGVIVLDANATLRFMNPAAEALTGWSAAEALGRPVDEVVRFAPQEEAPLAALQALREGRAVEVRHARQLLVRAAPGGAAGVPTAVMVDESAAPVEHDSGRRMGAVLVLRDATERLLRQEQLDAKRAQLQALQAQRDAQTHLLSRASHEMRTPLNAVLGFAQLLRSLPGNADETAQRYIGFIDEAGHQLLSLVEDLLDLQQGDELRRSLQLRPVPLLECVQAAIAPLAAQALASRTSLHNVMEGAMRVMAEPSRLQKVVHGLVSNAIKYGREGGHVWLQAQRNGDRVRITVADDGQGITADRQAQLFQAFSRAGREHSGIEGAGMGLVTARSTVQAMGGTLELNSVAGQGTVVHVELAAG</sequence>
<proteinExistence type="predicted"/>
<evidence type="ECO:0000256" key="2">
    <source>
        <dbReference type="ARBA" id="ARBA00012438"/>
    </source>
</evidence>
<dbReference type="SUPFAM" id="SSF55874">
    <property type="entry name" value="ATPase domain of HSP90 chaperone/DNA topoisomerase II/histidine kinase"/>
    <property type="match status" value="1"/>
</dbReference>
<evidence type="ECO:0000256" key="3">
    <source>
        <dbReference type="ARBA" id="ARBA00022553"/>
    </source>
</evidence>
<dbReference type="NCBIfam" id="TIGR00229">
    <property type="entry name" value="sensory_box"/>
    <property type="match status" value="1"/>
</dbReference>
<dbReference type="Proteomes" id="UP001293718">
    <property type="component" value="Unassembled WGS sequence"/>
</dbReference>
<dbReference type="InterPro" id="IPR035965">
    <property type="entry name" value="PAS-like_dom_sf"/>
</dbReference>
<keyword evidence="7" id="KW-0175">Coiled coil</keyword>
<evidence type="ECO:0000256" key="6">
    <source>
        <dbReference type="PROSITE-ProRule" id="PRU00169"/>
    </source>
</evidence>
<gene>
    <name evidence="11" type="ORF">SM757_10860</name>
</gene>
<dbReference type="SUPFAM" id="SSF55785">
    <property type="entry name" value="PYP-like sensor domain (PAS domain)"/>
    <property type="match status" value="1"/>
</dbReference>
<dbReference type="RefSeq" id="WP_322465483.1">
    <property type="nucleotide sequence ID" value="NZ_JAXOJX010000014.1"/>
</dbReference>
<feature type="domain" description="PAS" evidence="10">
    <location>
        <begin position="140"/>
        <end position="185"/>
    </location>
</feature>
<reference evidence="11 12" key="1">
    <citation type="submission" date="2023-11" db="EMBL/GenBank/DDBJ databases">
        <title>Draft genome of Azohydromonas lata strain H1 (DSM1123), a polyhydroxyalkanoate producer.</title>
        <authorList>
            <person name="Traversa D."/>
            <person name="D'Addabbo P."/>
            <person name="Pazzani C."/>
            <person name="Manzari C."/>
            <person name="Chiara M."/>
            <person name="Scrascia M."/>
        </authorList>
    </citation>
    <scope>NUCLEOTIDE SEQUENCE [LARGE SCALE GENOMIC DNA]</scope>
    <source>
        <strain evidence="11 12">H1</strain>
    </source>
</reference>
<dbReference type="SUPFAM" id="SSF52172">
    <property type="entry name" value="CheY-like"/>
    <property type="match status" value="1"/>
</dbReference>
<dbReference type="InterPro" id="IPR003594">
    <property type="entry name" value="HATPase_dom"/>
</dbReference>
<dbReference type="Pfam" id="PF08448">
    <property type="entry name" value="PAS_4"/>
    <property type="match status" value="1"/>
</dbReference>
<evidence type="ECO:0000259" key="9">
    <source>
        <dbReference type="PROSITE" id="PS50110"/>
    </source>
</evidence>
<dbReference type="InterPro" id="IPR005467">
    <property type="entry name" value="His_kinase_dom"/>
</dbReference>
<dbReference type="InterPro" id="IPR000014">
    <property type="entry name" value="PAS"/>
</dbReference>
<dbReference type="CDD" id="cd00130">
    <property type="entry name" value="PAS"/>
    <property type="match status" value="1"/>
</dbReference>
<dbReference type="InterPro" id="IPR013656">
    <property type="entry name" value="PAS_4"/>
</dbReference>
<accession>A0ABU5ID85</accession>
<dbReference type="SMART" id="SM00448">
    <property type="entry name" value="REC"/>
    <property type="match status" value="1"/>
</dbReference>
<dbReference type="PANTHER" id="PTHR43047">
    <property type="entry name" value="TWO-COMPONENT HISTIDINE PROTEIN KINASE"/>
    <property type="match status" value="1"/>
</dbReference>
<dbReference type="CDD" id="cd00075">
    <property type="entry name" value="HATPase"/>
    <property type="match status" value="1"/>
</dbReference>
<dbReference type="PROSITE" id="PS50112">
    <property type="entry name" value="PAS"/>
    <property type="match status" value="1"/>
</dbReference>
<dbReference type="Pfam" id="PF00512">
    <property type="entry name" value="HisKA"/>
    <property type="match status" value="1"/>
</dbReference>
<comment type="catalytic activity">
    <reaction evidence="1">
        <text>ATP + protein L-histidine = ADP + protein N-phospho-L-histidine.</text>
        <dbReference type="EC" id="2.7.13.3"/>
    </reaction>
</comment>
<dbReference type="PRINTS" id="PR00344">
    <property type="entry name" value="BCTRLSENSOR"/>
</dbReference>
<evidence type="ECO:0000256" key="5">
    <source>
        <dbReference type="ARBA" id="ARBA00022777"/>
    </source>
</evidence>
<feature type="domain" description="Response regulatory" evidence="9">
    <location>
        <begin position="13"/>
        <end position="128"/>
    </location>
</feature>
<dbReference type="SUPFAM" id="SSF47384">
    <property type="entry name" value="Homodimeric domain of signal transducing histidine kinase"/>
    <property type="match status" value="1"/>
</dbReference>
<dbReference type="SMART" id="SM00091">
    <property type="entry name" value="PAS"/>
    <property type="match status" value="1"/>
</dbReference>
<dbReference type="Pfam" id="PF00072">
    <property type="entry name" value="Response_reg"/>
    <property type="match status" value="1"/>
</dbReference>
<dbReference type="CDD" id="cd00082">
    <property type="entry name" value="HisKA"/>
    <property type="match status" value="1"/>
</dbReference>
<dbReference type="InterPro" id="IPR001789">
    <property type="entry name" value="Sig_transdc_resp-reg_receiver"/>
</dbReference>
<dbReference type="InterPro" id="IPR036890">
    <property type="entry name" value="HATPase_C_sf"/>
</dbReference>
<dbReference type="SMART" id="SM00387">
    <property type="entry name" value="HATPase_c"/>
    <property type="match status" value="1"/>
</dbReference>
<evidence type="ECO:0000259" key="10">
    <source>
        <dbReference type="PROSITE" id="PS50112"/>
    </source>
</evidence>
<protein>
    <recommendedName>
        <fullName evidence="2">histidine kinase</fullName>
        <ecNumber evidence="2">2.7.13.3</ecNumber>
    </recommendedName>
</protein>
<dbReference type="EC" id="2.7.13.3" evidence="2"/>
<evidence type="ECO:0000256" key="1">
    <source>
        <dbReference type="ARBA" id="ARBA00000085"/>
    </source>
</evidence>
<keyword evidence="12" id="KW-1185">Reference proteome</keyword>
<feature type="modified residue" description="4-aspartylphosphate" evidence="6">
    <location>
        <position position="63"/>
    </location>
</feature>
<organism evidence="11 12">
    <name type="scientific">Azohydromonas lata</name>
    <dbReference type="NCBI Taxonomy" id="45677"/>
    <lineage>
        <taxon>Bacteria</taxon>
        <taxon>Pseudomonadati</taxon>
        <taxon>Pseudomonadota</taxon>
        <taxon>Betaproteobacteria</taxon>
        <taxon>Burkholderiales</taxon>
        <taxon>Sphaerotilaceae</taxon>
        <taxon>Azohydromonas</taxon>
    </lineage>
</organism>
<dbReference type="Gene3D" id="3.40.50.2300">
    <property type="match status" value="1"/>
</dbReference>
<dbReference type="CDD" id="cd17534">
    <property type="entry name" value="REC_DC-like"/>
    <property type="match status" value="1"/>
</dbReference>
<dbReference type="Pfam" id="PF02518">
    <property type="entry name" value="HATPase_c"/>
    <property type="match status" value="1"/>
</dbReference>
<dbReference type="SMART" id="SM00388">
    <property type="entry name" value="HisKA"/>
    <property type="match status" value="1"/>
</dbReference>
<feature type="domain" description="Histidine kinase" evidence="8">
    <location>
        <begin position="296"/>
        <end position="511"/>
    </location>
</feature>
<dbReference type="PROSITE" id="PS50109">
    <property type="entry name" value="HIS_KIN"/>
    <property type="match status" value="1"/>
</dbReference>
<dbReference type="InterPro" id="IPR003661">
    <property type="entry name" value="HisK_dim/P_dom"/>
</dbReference>
<dbReference type="Gene3D" id="1.10.287.130">
    <property type="match status" value="1"/>
</dbReference>
<dbReference type="PANTHER" id="PTHR43047:SF72">
    <property type="entry name" value="OSMOSENSING HISTIDINE PROTEIN KINASE SLN1"/>
    <property type="match status" value="1"/>
</dbReference>
<evidence type="ECO:0000256" key="4">
    <source>
        <dbReference type="ARBA" id="ARBA00022679"/>
    </source>
</evidence>
<keyword evidence="5" id="KW-0418">Kinase</keyword>
<dbReference type="InterPro" id="IPR004358">
    <property type="entry name" value="Sig_transdc_His_kin-like_C"/>
</dbReference>
<comment type="caution">
    <text evidence="11">The sequence shown here is derived from an EMBL/GenBank/DDBJ whole genome shotgun (WGS) entry which is preliminary data.</text>
</comment>
<dbReference type="Gene3D" id="3.30.565.10">
    <property type="entry name" value="Histidine kinase-like ATPase, C-terminal domain"/>
    <property type="match status" value="1"/>
</dbReference>